<dbReference type="PANTHER" id="PTHR22911:SF6">
    <property type="entry name" value="SOLUTE CARRIER FAMILY 35 MEMBER G1"/>
    <property type="match status" value="1"/>
</dbReference>
<proteinExistence type="inferred from homology"/>
<protein>
    <submittedName>
        <fullName evidence="8">EamA-like transporter family protein</fullName>
    </submittedName>
</protein>
<dbReference type="EMBL" id="FXXP01000002">
    <property type="protein sequence ID" value="SMX28117.1"/>
    <property type="molecule type" value="Genomic_DNA"/>
</dbReference>
<feature type="transmembrane region" description="Helical" evidence="6">
    <location>
        <begin position="260"/>
        <end position="278"/>
    </location>
</feature>
<feature type="transmembrane region" description="Helical" evidence="6">
    <location>
        <begin position="180"/>
        <end position="198"/>
    </location>
</feature>
<name>A0A238JD92_9RHOB</name>
<feature type="transmembrane region" description="Helical" evidence="6">
    <location>
        <begin position="204"/>
        <end position="223"/>
    </location>
</feature>
<dbReference type="Proteomes" id="UP000225972">
    <property type="component" value="Unassembled WGS sequence"/>
</dbReference>
<dbReference type="AlphaFoldDB" id="A0A238JD92"/>
<evidence type="ECO:0000256" key="3">
    <source>
        <dbReference type="ARBA" id="ARBA00022692"/>
    </source>
</evidence>
<feature type="transmembrane region" description="Helical" evidence="6">
    <location>
        <begin position="121"/>
        <end position="141"/>
    </location>
</feature>
<reference evidence="9" key="1">
    <citation type="submission" date="2017-05" db="EMBL/GenBank/DDBJ databases">
        <authorList>
            <person name="Rodrigo-Torres L."/>
            <person name="Arahal R. D."/>
            <person name="Lucena T."/>
        </authorList>
    </citation>
    <scope>NUCLEOTIDE SEQUENCE [LARGE SCALE GENOMIC DNA]</scope>
    <source>
        <strain evidence="9">CECT 8649</strain>
    </source>
</reference>
<dbReference type="InterPro" id="IPR037185">
    <property type="entry name" value="EmrE-like"/>
</dbReference>
<dbReference type="InterPro" id="IPR000620">
    <property type="entry name" value="EamA_dom"/>
</dbReference>
<keyword evidence="5 6" id="KW-0472">Membrane</keyword>
<comment type="similarity">
    <text evidence="2">Belongs to the drug/metabolite transporter (DMT) superfamily. 10 TMS drug/metabolite exporter (DME) (TC 2.A.7.3) family.</text>
</comment>
<feature type="domain" description="EamA" evidence="7">
    <location>
        <begin position="146"/>
        <end position="275"/>
    </location>
</feature>
<dbReference type="PANTHER" id="PTHR22911">
    <property type="entry name" value="ACYL-MALONYL CONDENSING ENZYME-RELATED"/>
    <property type="match status" value="1"/>
</dbReference>
<evidence type="ECO:0000313" key="9">
    <source>
        <dbReference type="Proteomes" id="UP000225972"/>
    </source>
</evidence>
<keyword evidence="4 6" id="KW-1133">Transmembrane helix</keyword>
<dbReference type="Pfam" id="PF00892">
    <property type="entry name" value="EamA"/>
    <property type="match status" value="1"/>
</dbReference>
<accession>A0A238JD92</accession>
<feature type="transmembrane region" description="Helical" evidence="6">
    <location>
        <begin position="37"/>
        <end position="57"/>
    </location>
</feature>
<keyword evidence="3 6" id="KW-0812">Transmembrane</keyword>
<sequence>MKATTLGALLVIIYTGMMAGADGITKFIAGGYEAPQLFALSAALVVLMAAGATRVSKGETLRIHSVKPMIARSVLTVIAAVAFFKAFMLLPFADVFLFIGLMPLIAAAMSGPMLGETPRPLAWVALGIGACGVFFLMPGGISGMQAGHFWAFAAAITGTASMLLARVIAQVERAPLAQVFWPNLALLIAMGAALPFVWRPMSFADAGWIVGYAVFLFGARYVVAEALRLLPAYVATPLMNLQFVWMVAIGMVAFGEIPGTGTVLGVMLVIASGLWLVIEESLQRKKIDAQQANSAAIAAE</sequence>
<dbReference type="RefSeq" id="WP_099245230.1">
    <property type="nucleotide sequence ID" value="NZ_FXXP01000002.1"/>
</dbReference>
<evidence type="ECO:0000256" key="1">
    <source>
        <dbReference type="ARBA" id="ARBA00004141"/>
    </source>
</evidence>
<evidence type="ECO:0000256" key="6">
    <source>
        <dbReference type="SAM" id="Phobius"/>
    </source>
</evidence>
<feature type="transmembrane region" description="Helical" evidence="6">
    <location>
        <begin position="95"/>
        <end position="114"/>
    </location>
</feature>
<feature type="transmembrane region" description="Helical" evidence="6">
    <location>
        <begin position="230"/>
        <end position="254"/>
    </location>
</feature>
<organism evidence="8 9">
    <name type="scientific">Pelagimonas phthalicica</name>
    <dbReference type="NCBI Taxonomy" id="1037362"/>
    <lineage>
        <taxon>Bacteria</taxon>
        <taxon>Pseudomonadati</taxon>
        <taxon>Pseudomonadota</taxon>
        <taxon>Alphaproteobacteria</taxon>
        <taxon>Rhodobacterales</taxon>
        <taxon>Roseobacteraceae</taxon>
        <taxon>Pelagimonas</taxon>
    </lineage>
</organism>
<evidence type="ECO:0000256" key="5">
    <source>
        <dbReference type="ARBA" id="ARBA00023136"/>
    </source>
</evidence>
<feature type="transmembrane region" description="Helical" evidence="6">
    <location>
        <begin position="147"/>
        <end position="168"/>
    </location>
</feature>
<evidence type="ECO:0000259" key="7">
    <source>
        <dbReference type="Pfam" id="PF00892"/>
    </source>
</evidence>
<evidence type="ECO:0000256" key="4">
    <source>
        <dbReference type="ARBA" id="ARBA00022989"/>
    </source>
</evidence>
<evidence type="ECO:0000256" key="2">
    <source>
        <dbReference type="ARBA" id="ARBA00009853"/>
    </source>
</evidence>
<evidence type="ECO:0000313" key="8">
    <source>
        <dbReference type="EMBL" id="SMX28117.1"/>
    </source>
</evidence>
<feature type="transmembrane region" description="Helical" evidence="6">
    <location>
        <begin position="69"/>
        <end position="89"/>
    </location>
</feature>
<gene>
    <name evidence="8" type="ORF">TRP8649_02230</name>
</gene>
<comment type="subcellular location">
    <subcellularLocation>
        <location evidence="1">Membrane</location>
        <topology evidence="1">Multi-pass membrane protein</topology>
    </subcellularLocation>
</comment>
<keyword evidence="9" id="KW-1185">Reference proteome</keyword>
<dbReference type="SUPFAM" id="SSF103481">
    <property type="entry name" value="Multidrug resistance efflux transporter EmrE"/>
    <property type="match status" value="2"/>
</dbReference>
<dbReference type="OrthoDB" id="7818056at2"/>
<dbReference type="GO" id="GO:0016020">
    <property type="term" value="C:membrane"/>
    <property type="evidence" value="ECO:0007669"/>
    <property type="project" value="UniProtKB-SubCell"/>
</dbReference>